<comment type="caution">
    <text evidence="6">The sequence shown here is derived from an EMBL/GenBank/DDBJ whole genome shotgun (WGS) entry which is preliminary data.</text>
</comment>
<proteinExistence type="inferred from homology"/>
<protein>
    <recommendedName>
        <fullName evidence="5">Putative 3-methyladenine DNA glycosylase</fullName>
        <ecNumber evidence="5">3.2.2.-</ecNumber>
    </recommendedName>
</protein>
<dbReference type="GO" id="GO:0003905">
    <property type="term" value="F:alkylbase DNA N-glycosylase activity"/>
    <property type="evidence" value="ECO:0007669"/>
    <property type="project" value="InterPro"/>
</dbReference>
<evidence type="ECO:0000256" key="2">
    <source>
        <dbReference type="ARBA" id="ARBA00022763"/>
    </source>
</evidence>
<dbReference type="EC" id="3.2.2.-" evidence="5"/>
<reference evidence="6 7" key="1">
    <citation type="submission" date="2019-10" db="EMBL/GenBank/DDBJ databases">
        <title>Alkaliphilus serpentinus sp. nov. and Alkaliphilus pronyensis sp. nov., two novel anaerobic alkaliphilic species isolated from the serpentinized-hosted hydrothermal field of the Prony Bay (New Caledonia).</title>
        <authorList>
            <person name="Postec A."/>
        </authorList>
    </citation>
    <scope>NUCLEOTIDE SEQUENCE [LARGE SCALE GENOMIC DNA]</scope>
    <source>
        <strain evidence="6 7">LacV</strain>
    </source>
</reference>
<dbReference type="AlphaFoldDB" id="A0A6I0FAY6"/>
<dbReference type="PANTHER" id="PTHR10429">
    <property type="entry name" value="DNA-3-METHYLADENINE GLYCOSYLASE"/>
    <property type="match status" value="1"/>
</dbReference>
<dbReference type="FunFam" id="3.10.300.10:FF:000001">
    <property type="entry name" value="Putative 3-methyladenine DNA glycosylase"/>
    <property type="match status" value="1"/>
</dbReference>
<organism evidence="6 7">
    <name type="scientific">Alkaliphilus pronyensis</name>
    <dbReference type="NCBI Taxonomy" id="1482732"/>
    <lineage>
        <taxon>Bacteria</taxon>
        <taxon>Bacillati</taxon>
        <taxon>Bacillota</taxon>
        <taxon>Clostridia</taxon>
        <taxon>Peptostreptococcales</taxon>
        <taxon>Natronincolaceae</taxon>
        <taxon>Alkaliphilus</taxon>
    </lineage>
</organism>
<evidence type="ECO:0000256" key="5">
    <source>
        <dbReference type="HAMAP-Rule" id="MF_00527"/>
    </source>
</evidence>
<comment type="similarity">
    <text evidence="1 5">Belongs to the DNA glycosylase MPG family.</text>
</comment>
<dbReference type="OrthoDB" id="9794313at2"/>
<dbReference type="EMBL" id="WBZC01000027">
    <property type="protein sequence ID" value="KAB3534472.1"/>
    <property type="molecule type" value="Genomic_DNA"/>
</dbReference>
<dbReference type="NCBIfam" id="NF002001">
    <property type="entry name" value="PRK00802.1-1"/>
    <property type="match status" value="1"/>
</dbReference>
<dbReference type="GO" id="GO:0003677">
    <property type="term" value="F:DNA binding"/>
    <property type="evidence" value="ECO:0007669"/>
    <property type="project" value="InterPro"/>
</dbReference>
<accession>A0A6I0FAY6</accession>
<dbReference type="Gene3D" id="3.10.300.10">
    <property type="entry name" value="Methylpurine-DNA glycosylase (MPG)"/>
    <property type="match status" value="1"/>
</dbReference>
<keyword evidence="4 5" id="KW-0234">DNA repair</keyword>
<keyword evidence="2 5" id="KW-0227">DNA damage</keyword>
<dbReference type="SUPFAM" id="SSF50486">
    <property type="entry name" value="FMT C-terminal domain-like"/>
    <property type="match status" value="1"/>
</dbReference>
<dbReference type="GO" id="GO:0006284">
    <property type="term" value="P:base-excision repair"/>
    <property type="evidence" value="ECO:0007669"/>
    <property type="project" value="InterPro"/>
</dbReference>
<name>A0A6I0FAY6_9FIRM</name>
<dbReference type="CDD" id="cd00540">
    <property type="entry name" value="AAG"/>
    <property type="match status" value="1"/>
</dbReference>
<dbReference type="PANTHER" id="PTHR10429:SF0">
    <property type="entry name" value="DNA-3-METHYLADENINE GLYCOSYLASE"/>
    <property type="match status" value="1"/>
</dbReference>
<evidence type="ECO:0000313" key="7">
    <source>
        <dbReference type="Proteomes" id="UP000432715"/>
    </source>
</evidence>
<dbReference type="InterPro" id="IPR011034">
    <property type="entry name" value="Formyl_transferase-like_C_sf"/>
</dbReference>
<dbReference type="NCBIfam" id="TIGR00567">
    <property type="entry name" value="3mg"/>
    <property type="match status" value="1"/>
</dbReference>
<dbReference type="RefSeq" id="WP_151861215.1">
    <property type="nucleotide sequence ID" value="NZ_WBZC01000027.1"/>
</dbReference>
<dbReference type="HAMAP" id="MF_00527">
    <property type="entry name" value="3MGH"/>
    <property type="match status" value="1"/>
</dbReference>
<dbReference type="Pfam" id="PF02245">
    <property type="entry name" value="Pur_DNA_glyco"/>
    <property type="match status" value="1"/>
</dbReference>
<evidence type="ECO:0000313" key="6">
    <source>
        <dbReference type="EMBL" id="KAB3534472.1"/>
    </source>
</evidence>
<keyword evidence="3 5" id="KW-0378">Hydrolase</keyword>
<gene>
    <name evidence="6" type="ORF">F8154_08645</name>
</gene>
<evidence type="ECO:0000256" key="1">
    <source>
        <dbReference type="ARBA" id="ARBA00009232"/>
    </source>
</evidence>
<evidence type="ECO:0000256" key="4">
    <source>
        <dbReference type="ARBA" id="ARBA00023204"/>
    </source>
</evidence>
<keyword evidence="6" id="KW-0326">Glycosidase</keyword>
<dbReference type="InterPro" id="IPR003180">
    <property type="entry name" value="MPG"/>
</dbReference>
<dbReference type="Proteomes" id="UP000432715">
    <property type="component" value="Unassembled WGS sequence"/>
</dbReference>
<dbReference type="NCBIfam" id="NF002003">
    <property type="entry name" value="PRK00802.1-3"/>
    <property type="match status" value="1"/>
</dbReference>
<sequence>MNKLKRQFYARNTLDVARDLLGKLIVIKDNNSIISGRIVETEGYVGKIDKAAHCYPNKKTPRTEVMFGEPGHAYVYLIYGMYHCLNIVTEPLNEPAAVLIRAIEPIEGIEAMCNIRYQKPLSQLTKKQIVNLTNGPGKLCMALGVNKTHNKLDLCGDSMFIIDEGENNISIETSKRINIGYAQEAADFPWRFFIKGNPYVSVSK</sequence>
<evidence type="ECO:0000256" key="3">
    <source>
        <dbReference type="ARBA" id="ARBA00022801"/>
    </source>
</evidence>
<keyword evidence="7" id="KW-1185">Reference proteome</keyword>
<dbReference type="InterPro" id="IPR036995">
    <property type="entry name" value="MPG_sf"/>
</dbReference>